<dbReference type="InterPro" id="IPR000182">
    <property type="entry name" value="GNAT_dom"/>
</dbReference>
<feature type="domain" description="N-acetyltransferase" evidence="1">
    <location>
        <begin position="21"/>
        <end position="200"/>
    </location>
</feature>
<dbReference type="SUPFAM" id="SSF55729">
    <property type="entry name" value="Acyl-CoA N-acyltransferases (Nat)"/>
    <property type="match status" value="1"/>
</dbReference>
<accession>A0ABP8KLB2</accession>
<protein>
    <submittedName>
        <fullName evidence="2">GNAT family N-acetyltransferase</fullName>
    </submittedName>
</protein>
<dbReference type="CDD" id="cd04301">
    <property type="entry name" value="NAT_SF"/>
    <property type="match status" value="1"/>
</dbReference>
<evidence type="ECO:0000313" key="3">
    <source>
        <dbReference type="Proteomes" id="UP001500936"/>
    </source>
</evidence>
<dbReference type="Gene3D" id="3.40.630.30">
    <property type="match status" value="1"/>
</dbReference>
<dbReference type="InterPro" id="IPR016181">
    <property type="entry name" value="Acyl_CoA_acyltransferase"/>
</dbReference>
<dbReference type="EMBL" id="BAABHB010000006">
    <property type="protein sequence ID" value="GAA4409381.1"/>
    <property type="molecule type" value="Genomic_DNA"/>
</dbReference>
<comment type="caution">
    <text evidence="2">The sequence shown here is derived from an EMBL/GenBank/DDBJ whole genome shotgun (WGS) entry which is preliminary data.</text>
</comment>
<gene>
    <name evidence="2" type="ORF">GCM10023187_32570</name>
</gene>
<evidence type="ECO:0000313" key="2">
    <source>
        <dbReference type="EMBL" id="GAA4409381.1"/>
    </source>
</evidence>
<dbReference type="RefSeq" id="WP_345268894.1">
    <property type="nucleotide sequence ID" value="NZ_BAABHB010000006.1"/>
</dbReference>
<dbReference type="Pfam" id="PF00583">
    <property type="entry name" value="Acetyltransf_1"/>
    <property type="match status" value="1"/>
</dbReference>
<dbReference type="PROSITE" id="PS51186">
    <property type="entry name" value="GNAT"/>
    <property type="match status" value="1"/>
</dbReference>
<name>A0ABP8KLB2_9BACT</name>
<organism evidence="2 3">
    <name type="scientific">Nibrella viscosa</name>
    <dbReference type="NCBI Taxonomy" id="1084524"/>
    <lineage>
        <taxon>Bacteria</taxon>
        <taxon>Pseudomonadati</taxon>
        <taxon>Bacteroidota</taxon>
        <taxon>Cytophagia</taxon>
        <taxon>Cytophagales</taxon>
        <taxon>Spirosomataceae</taxon>
        <taxon>Nibrella</taxon>
    </lineage>
</organism>
<keyword evidence="3" id="KW-1185">Reference proteome</keyword>
<evidence type="ECO:0000259" key="1">
    <source>
        <dbReference type="PROSITE" id="PS51186"/>
    </source>
</evidence>
<proteinExistence type="predicted"/>
<sequence length="201" mass="23423">MPQESLIYLTKVGEEIGQVVDDLAALRIRVFRDFPYLYDGSFDYEKDYLKPYTQSERSFLFAVYHGQQMVGATTGLPLVDEMLEIRQPFERAPYDLTTIFYFGESLLLPEFRGQGIGHRFFDEREAFARSFHAYTLACFCSVDRPDDHPARPANYRPNDGFWLKRGYRKEPALKATLTWPDIGEDTASPKSMLFWTKKLKE</sequence>
<reference evidence="3" key="1">
    <citation type="journal article" date="2019" name="Int. J. Syst. Evol. Microbiol.">
        <title>The Global Catalogue of Microorganisms (GCM) 10K type strain sequencing project: providing services to taxonomists for standard genome sequencing and annotation.</title>
        <authorList>
            <consortium name="The Broad Institute Genomics Platform"/>
            <consortium name="The Broad Institute Genome Sequencing Center for Infectious Disease"/>
            <person name="Wu L."/>
            <person name="Ma J."/>
        </authorList>
    </citation>
    <scope>NUCLEOTIDE SEQUENCE [LARGE SCALE GENOMIC DNA]</scope>
    <source>
        <strain evidence="3">JCM 17925</strain>
    </source>
</reference>
<dbReference type="Proteomes" id="UP001500936">
    <property type="component" value="Unassembled WGS sequence"/>
</dbReference>